<feature type="compositionally biased region" description="Low complexity" evidence="1">
    <location>
        <begin position="146"/>
        <end position="164"/>
    </location>
</feature>
<dbReference type="EMBL" id="ML179053">
    <property type="protein sequence ID" value="THV04751.1"/>
    <property type="molecule type" value="Genomic_DNA"/>
</dbReference>
<keyword evidence="2" id="KW-0472">Membrane</keyword>
<keyword evidence="4" id="KW-1185">Reference proteome</keyword>
<feature type="transmembrane region" description="Helical" evidence="2">
    <location>
        <begin position="66"/>
        <end position="86"/>
    </location>
</feature>
<accession>A0A4S8MPP5</accession>
<evidence type="ECO:0000256" key="2">
    <source>
        <dbReference type="SAM" id="Phobius"/>
    </source>
</evidence>
<feature type="compositionally biased region" description="Pro residues" evidence="1">
    <location>
        <begin position="116"/>
        <end position="129"/>
    </location>
</feature>
<reference evidence="3 4" key="1">
    <citation type="journal article" date="2019" name="Nat. Ecol. Evol.">
        <title>Megaphylogeny resolves global patterns of mushroom evolution.</title>
        <authorList>
            <person name="Varga T."/>
            <person name="Krizsan K."/>
            <person name="Foldi C."/>
            <person name="Dima B."/>
            <person name="Sanchez-Garcia M."/>
            <person name="Sanchez-Ramirez S."/>
            <person name="Szollosi G.J."/>
            <person name="Szarkandi J.G."/>
            <person name="Papp V."/>
            <person name="Albert L."/>
            <person name="Andreopoulos W."/>
            <person name="Angelini C."/>
            <person name="Antonin V."/>
            <person name="Barry K.W."/>
            <person name="Bougher N.L."/>
            <person name="Buchanan P."/>
            <person name="Buyck B."/>
            <person name="Bense V."/>
            <person name="Catcheside P."/>
            <person name="Chovatia M."/>
            <person name="Cooper J."/>
            <person name="Damon W."/>
            <person name="Desjardin D."/>
            <person name="Finy P."/>
            <person name="Geml J."/>
            <person name="Haridas S."/>
            <person name="Hughes K."/>
            <person name="Justo A."/>
            <person name="Karasinski D."/>
            <person name="Kautmanova I."/>
            <person name="Kiss B."/>
            <person name="Kocsube S."/>
            <person name="Kotiranta H."/>
            <person name="LaButti K.M."/>
            <person name="Lechner B.E."/>
            <person name="Liimatainen K."/>
            <person name="Lipzen A."/>
            <person name="Lukacs Z."/>
            <person name="Mihaltcheva S."/>
            <person name="Morgado L.N."/>
            <person name="Niskanen T."/>
            <person name="Noordeloos M.E."/>
            <person name="Ohm R.A."/>
            <person name="Ortiz-Santana B."/>
            <person name="Ovrebo C."/>
            <person name="Racz N."/>
            <person name="Riley R."/>
            <person name="Savchenko A."/>
            <person name="Shiryaev A."/>
            <person name="Soop K."/>
            <person name="Spirin V."/>
            <person name="Szebenyi C."/>
            <person name="Tomsovsky M."/>
            <person name="Tulloss R.E."/>
            <person name="Uehling J."/>
            <person name="Grigoriev I.V."/>
            <person name="Vagvolgyi C."/>
            <person name="Papp T."/>
            <person name="Martin F.M."/>
            <person name="Miettinen O."/>
            <person name="Hibbett D.S."/>
            <person name="Nagy L.G."/>
        </authorList>
    </citation>
    <scope>NUCLEOTIDE SEQUENCE [LARGE SCALE GENOMIC DNA]</scope>
    <source>
        <strain evidence="3 4">CBS 962.96</strain>
    </source>
</reference>
<dbReference type="AlphaFoldDB" id="A0A4S8MPP5"/>
<feature type="region of interest" description="Disordered" evidence="1">
    <location>
        <begin position="110"/>
        <end position="164"/>
    </location>
</feature>
<organism evidence="3 4">
    <name type="scientific">Dendrothele bispora (strain CBS 962.96)</name>
    <dbReference type="NCBI Taxonomy" id="1314807"/>
    <lineage>
        <taxon>Eukaryota</taxon>
        <taxon>Fungi</taxon>
        <taxon>Dikarya</taxon>
        <taxon>Basidiomycota</taxon>
        <taxon>Agaricomycotina</taxon>
        <taxon>Agaricomycetes</taxon>
        <taxon>Agaricomycetidae</taxon>
        <taxon>Agaricales</taxon>
        <taxon>Agaricales incertae sedis</taxon>
        <taxon>Dendrothele</taxon>
    </lineage>
</organism>
<evidence type="ECO:0000313" key="3">
    <source>
        <dbReference type="EMBL" id="THV04751.1"/>
    </source>
</evidence>
<dbReference type="Proteomes" id="UP000297245">
    <property type="component" value="Unassembled WGS sequence"/>
</dbReference>
<name>A0A4S8MPP5_DENBC</name>
<keyword evidence="2" id="KW-0812">Transmembrane</keyword>
<evidence type="ECO:0000313" key="4">
    <source>
        <dbReference type="Proteomes" id="UP000297245"/>
    </source>
</evidence>
<keyword evidence="2" id="KW-1133">Transmembrane helix</keyword>
<proteinExistence type="predicted"/>
<evidence type="ECO:0000256" key="1">
    <source>
        <dbReference type="SAM" id="MobiDB-lite"/>
    </source>
</evidence>
<protein>
    <submittedName>
        <fullName evidence="3">Uncharacterized protein</fullName>
    </submittedName>
</protein>
<sequence>MVQINWRKEFQKNPSPYCRPSCCQTIYQRPLIHSTPKRVYFSICHPSWSSSDTLNSSDKETLKSSLYQGLMARIFLSFLYLSCYLFTASTSMGIRRDAKLAQNATTVQTTKIAVAPPQPPTSPPEPIPAPSIGNSIPSSPPSTLDSGSVPPSEALSSSVPSNSLPVPSSVTFSDFQGPSSTENTSFVDTQVLTEAASSFTPFTSVESPLPTLETSSSFSAAFM</sequence>
<gene>
    <name evidence="3" type="ORF">K435DRAFT_160944</name>
</gene>